<protein>
    <submittedName>
        <fullName evidence="1">Secreted protein</fullName>
    </submittedName>
</protein>
<gene>
    <name evidence="1" type="ORF">EVA_19109</name>
</gene>
<evidence type="ECO:0000313" key="1">
    <source>
        <dbReference type="EMBL" id="EJW92784.1"/>
    </source>
</evidence>
<organism evidence="1">
    <name type="scientific">gut metagenome</name>
    <dbReference type="NCBI Taxonomy" id="749906"/>
    <lineage>
        <taxon>unclassified sequences</taxon>
        <taxon>metagenomes</taxon>
        <taxon>organismal metagenomes</taxon>
    </lineage>
</organism>
<reference evidence="1" key="1">
    <citation type="journal article" date="2012" name="PLoS ONE">
        <title>Gene sets for utilization of primary and secondary nutrition supplies in the distal gut of endangered iberian lynx.</title>
        <authorList>
            <person name="Alcaide M."/>
            <person name="Messina E."/>
            <person name="Richter M."/>
            <person name="Bargiela R."/>
            <person name="Peplies J."/>
            <person name="Huws S.A."/>
            <person name="Newbold C.J."/>
            <person name="Golyshin P.N."/>
            <person name="Simon M.A."/>
            <person name="Lopez G."/>
            <person name="Yakimov M.M."/>
            <person name="Ferrer M."/>
        </authorList>
    </citation>
    <scope>NUCLEOTIDE SEQUENCE</scope>
</reference>
<dbReference type="AlphaFoldDB" id="J9FZL0"/>
<name>J9FZL0_9ZZZZ</name>
<dbReference type="EMBL" id="AMCI01007346">
    <property type="protein sequence ID" value="EJW92784.1"/>
    <property type="molecule type" value="Genomic_DNA"/>
</dbReference>
<accession>J9FZL0</accession>
<sequence>MLLFDCFAALFAISCQRAVFAAAFFSSSFTTQFFIATGIISYAPSSTAF</sequence>
<proteinExistence type="predicted"/>
<comment type="caution">
    <text evidence="1">The sequence shown here is derived from an EMBL/GenBank/DDBJ whole genome shotgun (WGS) entry which is preliminary data.</text>
</comment>